<protein>
    <submittedName>
        <fullName evidence="3">Electron transfer DM13</fullName>
    </submittedName>
</protein>
<dbReference type="Proteomes" id="UP000008461">
    <property type="component" value="Chromosome"/>
</dbReference>
<dbReference type="Pfam" id="PF10517">
    <property type="entry name" value="DM13"/>
    <property type="match status" value="1"/>
</dbReference>
<dbReference type="RefSeq" id="WP_013766834.1">
    <property type="nucleotide sequence ID" value="NC_015510.1"/>
</dbReference>
<evidence type="ECO:0000313" key="4">
    <source>
        <dbReference type="Proteomes" id="UP000008461"/>
    </source>
</evidence>
<accession>F4KS51</accession>
<dbReference type="eggNOG" id="COG1672">
    <property type="taxonomic scope" value="Bacteria"/>
</dbReference>
<feature type="chain" id="PRO_5003311995" evidence="1">
    <location>
        <begin position="21"/>
        <end position="133"/>
    </location>
</feature>
<dbReference type="STRING" id="760192.Halhy_4455"/>
<feature type="signal peptide" evidence="1">
    <location>
        <begin position="1"/>
        <end position="20"/>
    </location>
</feature>
<evidence type="ECO:0000313" key="3">
    <source>
        <dbReference type="EMBL" id="AEE52296.1"/>
    </source>
</evidence>
<sequence>MKSLLLALSLTLAFACTKNATSDDDVKPDADDVVLSTGTFINGAHATSGTAKLIKDKDGKKFLLLENFKSDPGPDIYLYLANDLKASDYTEIVKTPANGNLRLAVPGTAKDSQKYVLVWCKQFTVLFGSAELK</sequence>
<feature type="domain" description="DM13" evidence="2">
    <location>
        <begin position="38"/>
        <end position="133"/>
    </location>
</feature>
<keyword evidence="4" id="KW-1185">Reference proteome</keyword>
<dbReference type="InterPro" id="IPR019545">
    <property type="entry name" value="DM13_domain"/>
</dbReference>
<gene>
    <name evidence="3" type="ordered locus">Halhy_4455</name>
</gene>
<dbReference type="EMBL" id="CP002691">
    <property type="protein sequence ID" value="AEE52296.1"/>
    <property type="molecule type" value="Genomic_DNA"/>
</dbReference>
<name>F4KS51_HALH1</name>
<reference evidence="3 4" key="1">
    <citation type="journal article" date="2011" name="Stand. Genomic Sci.">
        <title>Complete genome sequence of Haliscomenobacter hydrossis type strain (O).</title>
        <authorList>
            <consortium name="US DOE Joint Genome Institute (JGI-PGF)"/>
            <person name="Daligault H."/>
            <person name="Lapidus A."/>
            <person name="Zeytun A."/>
            <person name="Nolan M."/>
            <person name="Lucas S."/>
            <person name="Del Rio T.G."/>
            <person name="Tice H."/>
            <person name="Cheng J.F."/>
            <person name="Tapia R."/>
            <person name="Han C."/>
            <person name="Goodwin L."/>
            <person name="Pitluck S."/>
            <person name="Liolios K."/>
            <person name="Pagani I."/>
            <person name="Ivanova N."/>
            <person name="Huntemann M."/>
            <person name="Mavromatis K."/>
            <person name="Mikhailova N."/>
            <person name="Pati A."/>
            <person name="Chen A."/>
            <person name="Palaniappan K."/>
            <person name="Land M."/>
            <person name="Hauser L."/>
            <person name="Brambilla E.M."/>
            <person name="Rohde M."/>
            <person name="Verbarg S."/>
            <person name="Goker M."/>
            <person name="Bristow J."/>
            <person name="Eisen J.A."/>
            <person name="Markowitz V."/>
            <person name="Hugenholtz P."/>
            <person name="Kyrpides N.C."/>
            <person name="Klenk H.P."/>
            <person name="Woyke T."/>
        </authorList>
    </citation>
    <scope>NUCLEOTIDE SEQUENCE [LARGE SCALE GENOMIC DNA]</scope>
    <source>
        <strain evidence="4">ATCC 27775 / DSM 1100 / LMG 10767 / O</strain>
    </source>
</reference>
<evidence type="ECO:0000259" key="2">
    <source>
        <dbReference type="PROSITE" id="PS51549"/>
    </source>
</evidence>
<dbReference type="KEGG" id="hhy:Halhy_4455"/>
<proteinExistence type="predicted"/>
<evidence type="ECO:0000256" key="1">
    <source>
        <dbReference type="SAM" id="SignalP"/>
    </source>
</evidence>
<dbReference type="PROSITE" id="PS51257">
    <property type="entry name" value="PROKAR_LIPOPROTEIN"/>
    <property type="match status" value="1"/>
</dbReference>
<keyword evidence="1" id="KW-0732">Signal</keyword>
<dbReference type="HOGENOM" id="CLU_089192_1_1_10"/>
<dbReference type="AlphaFoldDB" id="F4KS51"/>
<dbReference type="PROSITE" id="PS51549">
    <property type="entry name" value="DM13"/>
    <property type="match status" value="1"/>
</dbReference>
<dbReference type="OrthoDB" id="155521at2"/>
<reference key="2">
    <citation type="submission" date="2011-04" db="EMBL/GenBank/DDBJ databases">
        <title>Complete sequence of chromosome of Haliscomenobacter hydrossis DSM 1100.</title>
        <authorList>
            <consortium name="US DOE Joint Genome Institute (JGI-PGF)"/>
            <person name="Lucas S."/>
            <person name="Han J."/>
            <person name="Lapidus A."/>
            <person name="Bruce D."/>
            <person name="Goodwin L."/>
            <person name="Pitluck S."/>
            <person name="Peters L."/>
            <person name="Kyrpides N."/>
            <person name="Mavromatis K."/>
            <person name="Ivanova N."/>
            <person name="Ovchinnikova G."/>
            <person name="Pagani I."/>
            <person name="Daligault H."/>
            <person name="Detter J.C."/>
            <person name="Han C."/>
            <person name="Land M."/>
            <person name="Hauser L."/>
            <person name="Markowitz V."/>
            <person name="Cheng J.-F."/>
            <person name="Hugenholtz P."/>
            <person name="Woyke T."/>
            <person name="Wu D."/>
            <person name="Verbarg S."/>
            <person name="Frueling A."/>
            <person name="Brambilla E."/>
            <person name="Klenk H.-P."/>
            <person name="Eisen J.A."/>
        </authorList>
    </citation>
    <scope>NUCLEOTIDE SEQUENCE</scope>
    <source>
        <strain>DSM 1100</strain>
    </source>
</reference>
<organism evidence="3 4">
    <name type="scientific">Haliscomenobacter hydrossis (strain ATCC 27775 / DSM 1100 / LMG 10767 / O)</name>
    <dbReference type="NCBI Taxonomy" id="760192"/>
    <lineage>
        <taxon>Bacteria</taxon>
        <taxon>Pseudomonadati</taxon>
        <taxon>Bacteroidota</taxon>
        <taxon>Saprospiria</taxon>
        <taxon>Saprospirales</taxon>
        <taxon>Haliscomenobacteraceae</taxon>
        <taxon>Haliscomenobacter</taxon>
    </lineage>
</organism>